<evidence type="ECO:0000313" key="2">
    <source>
        <dbReference type="EMBL" id="OWP03310.1"/>
    </source>
</evidence>
<name>A0A218Z6S3_9HELO</name>
<accession>A0A218Z6S3</accession>
<reference evidence="2 3" key="1">
    <citation type="submission" date="2017-04" db="EMBL/GenBank/DDBJ databases">
        <title>Draft genome sequence of Marssonina coronaria NL1: causal agent of apple blotch.</title>
        <authorList>
            <person name="Cheng Q."/>
        </authorList>
    </citation>
    <scope>NUCLEOTIDE SEQUENCE [LARGE SCALE GENOMIC DNA]</scope>
    <source>
        <strain evidence="2 3">NL1</strain>
    </source>
</reference>
<comment type="caution">
    <text evidence="2">The sequence shown here is derived from an EMBL/GenBank/DDBJ whole genome shotgun (WGS) entry which is preliminary data.</text>
</comment>
<gene>
    <name evidence="2" type="ORF">B2J93_7328</name>
</gene>
<proteinExistence type="predicted"/>
<dbReference type="InParanoid" id="A0A218Z6S3"/>
<protein>
    <submittedName>
        <fullName evidence="2">Uncharacterized protein</fullName>
    </submittedName>
</protein>
<keyword evidence="3" id="KW-1185">Reference proteome</keyword>
<evidence type="ECO:0000256" key="1">
    <source>
        <dbReference type="SAM" id="MobiDB-lite"/>
    </source>
</evidence>
<feature type="region of interest" description="Disordered" evidence="1">
    <location>
        <begin position="32"/>
        <end position="55"/>
    </location>
</feature>
<evidence type="ECO:0000313" key="3">
    <source>
        <dbReference type="Proteomes" id="UP000242519"/>
    </source>
</evidence>
<organism evidence="2 3">
    <name type="scientific">Diplocarpon coronariae</name>
    <dbReference type="NCBI Taxonomy" id="2795749"/>
    <lineage>
        <taxon>Eukaryota</taxon>
        <taxon>Fungi</taxon>
        <taxon>Dikarya</taxon>
        <taxon>Ascomycota</taxon>
        <taxon>Pezizomycotina</taxon>
        <taxon>Leotiomycetes</taxon>
        <taxon>Helotiales</taxon>
        <taxon>Drepanopezizaceae</taxon>
        <taxon>Diplocarpon</taxon>
    </lineage>
</organism>
<dbReference type="AlphaFoldDB" id="A0A218Z6S3"/>
<sequence length="131" mass="14532">MSSQNEVESESESSDLDTTATNLDYLDLHWASGTHGVAGDPSCEDRTPKRRLDAERVLTGRRAAQRFSRAVACSSGGPHPRCLRRTRVRKAPTGGVHTGEFIALQIASRRLPRRILHPLKNPPHGFRIPRT</sequence>
<dbReference type="EMBL" id="MZNU01000176">
    <property type="protein sequence ID" value="OWP03310.1"/>
    <property type="molecule type" value="Genomic_DNA"/>
</dbReference>
<feature type="compositionally biased region" description="Basic and acidic residues" evidence="1">
    <location>
        <begin position="43"/>
        <end position="55"/>
    </location>
</feature>
<dbReference type="Proteomes" id="UP000242519">
    <property type="component" value="Unassembled WGS sequence"/>
</dbReference>